<evidence type="ECO:0000313" key="2">
    <source>
        <dbReference type="Proteomes" id="UP000078599"/>
    </source>
</evidence>
<accession>A0ABP1Z6I8</accession>
<dbReference type="RefSeq" id="WP_157096565.1">
    <property type="nucleotide sequence ID" value="NC_014145.1"/>
</dbReference>
<evidence type="ECO:0000313" key="1">
    <source>
        <dbReference type="EMBL" id="CQR34184.1"/>
    </source>
</evidence>
<proteinExistence type="predicted"/>
<keyword evidence="2" id="KW-1185">Reference proteome</keyword>
<gene>
    <name evidence="1" type="ORF">THICB1_30348</name>
</gene>
<comment type="caution">
    <text evidence="1">The sequence shown here is derived from an EMBL/GenBank/DDBJ whole genome shotgun (WGS) entry which is preliminary data.</text>
</comment>
<dbReference type="Proteomes" id="UP000078599">
    <property type="component" value="Unassembled WGS sequence"/>
</dbReference>
<protein>
    <submittedName>
        <fullName evidence="1">Uncharacterized protein</fullName>
    </submittedName>
</protein>
<reference evidence="1 2" key="1">
    <citation type="submission" date="2015-03" db="EMBL/GenBank/DDBJ databases">
        <authorList>
            <person name="Regsiter A."/>
            <person name="william w."/>
        </authorList>
    </citation>
    <scope>NUCLEOTIDE SEQUENCE [LARGE SCALE GENOMIC DNA]</scope>
    <source>
        <strain evidence="1 2">CB1</strain>
    </source>
</reference>
<name>A0ABP1Z6I8_THIA3</name>
<organism evidence="1 2">
    <name type="scientific">Thiomonas arsenitoxydans (strain DSM 22701 / CIP 110005 / 3As)</name>
    <dbReference type="NCBI Taxonomy" id="426114"/>
    <lineage>
        <taxon>Bacteria</taxon>
        <taxon>Pseudomonadati</taxon>
        <taxon>Pseudomonadota</taxon>
        <taxon>Betaproteobacteria</taxon>
        <taxon>Burkholderiales</taxon>
        <taxon>Thiomonas</taxon>
    </lineage>
</organism>
<sequence length="151" mass="17708">MILDECAETYHSWYHPLIRVHNDATNDLVQIRAGDPDGFARLAAFVQQLRADPALVGKLLDHGHGSDRTGAISVMKWNDVQNVERLPVWRVKSWDLERQGLKYRLIYCYNWPDQSYNIMAIVPRNAIDYDDPTHPIRQRVIRRIREEFPRA</sequence>
<dbReference type="EMBL" id="CTRI01000023">
    <property type="protein sequence ID" value="CQR34184.1"/>
    <property type="molecule type" value="Genomic_DNA"/>
</dbReference>